<protein>
    <submittedName>
        <fullName evidence="1">Uncharacterized protein</fullName>
    </submittedName>
</protein>
<dbReference type="AlphaFoldDB" id="X1HNP3"/>
<reference evidence="1" key="1">
    <citation type="journal article" date="2014" name="Front. Microbiol.">
        <title>High frequency of phylogenetically diverse reductive dehalogenase-homologous genes in deep subseafloor sedimentary metagenomes.</title>
        <authorList>
            <person name="Kawai M."/>
            <person name="Futagami T."/>
            <person name="Toyoda A."/>
            <person name="Takaki Y."/>
            <person name="Nishi S."/>
            <person name="Hori S."/>
            <person name="Arai W."/>
            <person name="Tsubouchi T."/>
            <person name="Morono Y."/>
            <person name="Uchiyama I."/>
            <person name="Ito T."/>
            <person name="Fujiyama A."/>
            <person name="Inagaki F."/>
            <person name="Takami H."/>
        </authorList>
    </citation>
    <scope>NUCLEOTIDE SEQUENCE</scope>
    <source>
        <strain evidence="1">Expedition CK06-06</strain>
    </source>
</reference>
<organism evidence="1">
    <name type="scientific">marine sediment metagenome</name>
    <dbReference type="NCBI Taxonomy" id="412755"/>
    <lineage>
        <taxon>unclassified sequences</taxon>
        <taxon>metagenomes</taxon>
        <taxon>ecological metagenomes</taxon>
    </lineage>
</organism>
<accession>X1HNP3</accession>
<dbReference type="EMBL" id="BARU01027219">
    <property type="protein sequence ID" value="GAH71761.1"/>
    <property type="molecule type" value="Genomic_DNA"/>
</dbReference>
<gene>
    <name evidence="1" type="ORF">S03H2_43606</name>
</gene>
<sequence length="158" mass="18678">MKRIISISICMVFLLSASTILLAYDRDMTFGQFKQEVKRIIRERNAYLFVYFTEKKYDKMPEKLKKYETKLLTHKGEIIEGIASKDYWINIGELEGTELNFEDPDLKFMTLEVSPENGDDEINYVALEITKFSFKVGERTYEGYIDPVYRHRVKCIID</sequence>
<name>X1HNP3_9ZZZZ</name>
<evidence type="ECO:0000313" key="1">
    <source>
        <dbReference type="EMBL" id="GAH71761.1"/>
    </source>
</evidence>
<proteinExistence type="predicted"/>
<comment type="caution">
    <text evidence="1">The sequence shown here is derived from an EMBL/GenBank/DDBJ whole genome shotgun (WGS) entry which is preliminary data.</text>
</comment>